<gene>
    <name evidence="1" type="ORF">H2198_003122</name>
</gene>
<organism evidence="1 2">
    <name type="scientific">Neophaeococcomyces mojaviensis</name>
    <dbReference type="NCBI Taxonomy" id="3383035"/>
    <lineage>
        <taxon>Eukaryota</taxon>
        <taxon>Fungi</taxon>
        <taxon>Dikarya</taxon>
        <taxon>Ascomycota</taxon>
        <taxon>Pezizomycotina</taxon>
        <taxon>Eurotiomycetes</taxon>
        <taxon>Chaetothyriomycetidae</taxon>
        <taxon>Chaetothyriales</taxon>
        <taxon>Chaetothyriales incertae sedis</taxon>
        <taxon>Neophaeococcomyces</taxon>
    </lineage>
</organism>
<reference evidence="1" key="1">
    <citation type="submission" date="2022-10" db="EMBL/GenBank/DDBJ databases">
        <title>Culturing micro-colonial fungi from biological soil crusts in the Mojave desert and describing Neophaeococcomyces mojavensis, and introducing the new genera and species Taxawa tesnikishii.</title>
        <authorList>
            <person name="Kurbessoian T."/>
            <person name="Stajich J.E."/>
        </authorList>
    </citation>
    <scope>NUCLEOTIDE SEQUENCE</scope>
    <source>
        <strain evidence="1">JES_112</strain>
    </source>
</reference>
<protein>
    <submittedName>
        <fullName evidence="1">Uncharacterized protein</fullName>
    </submittedName>
</protein>
<accession>A0ACC3AD13</accession>
<evidence type="ECO:0000313" key="2">
    <source>
        <dbReference type="Proteomes" id="UP001172386"/>
    </source>
</evidence>
<evidence type="ECO:0000313" key="1">
    <source>
        <dbReference type="EMBL" id="KAJ9659393.1"/>
    </source>
</evidence>
<name>A0ACC3AD13_9EURO</name>
<sequence length="1112" mass="121903">MDSTNDSYMSFHSSNNNVDINQFLNGVQDFANFQDDTQGLDPALFDIGTGDSGEFHPQQGQSAQANHANYNQAQRQTQSQSPALPSFKSAQNTFSTHPYGQSLYDQRSMAHPAFDSHLAARPSASPQPFDPFNVNYNQQFADPRYNNFTTQRQSTPTQPFRPQVNPTHYMNLSNPSSRPQPHISQIQNAQGLSYPYPQASQLYRTVDPSMLNAGGQVYQSKVKPLNPPFTLANNAQGVSNEAQPGQTTSSPYFQQMSSTLNPRDIQPQYNMQMQRPQGLQVNAHQTNGMLSQQAQQSILQFQPQSTAALVAKATKEPKAKARKGSGKGGSASDSDDDLDIEDEPPEAKPAMLSILKPTEQPGKLLWEVVDAVWSPRNKPASADKIRTAVASVGEAVRNVRDQWKAQNEQLKKAELPAAPTALQVPALKAAVGTHRETMERLVVKVAQFGHPWILKRLGENHFTLAALYSFLLDRVNADDYNSTLATGILQLGSKFETLDEEVLEKVKWTKILARFVKKSTNDSKKLAQQIIDNAKANTAKKLEGTGQGPASPAGSASGKSVPPVAGVKRAREGSEPTQQVKKPAVKPSSKPLSLQIAEARKAKEKEKAAAFAAAKGAKTEKAAAPINGTSTVTARPKVTAAAPPKVSQFASLMSASKRPGTSNAERAAKDKVEAIKKTETPSVVAVKKDTPLKTDTPFSRPISAAPPASSFLGFLADMDKPKEAPAPKPEENLNETPEARARRLRKESRRKLRVSWKNDNELVQTRIFEHDPDEETGHEDSMMRDAGDTMKEGEMLRQQINLDEMDEDEDEMEYSPPSEVDFEAAGKELFELNFFKFGGARKPESPVSEAQDKHEEGNLMTTYTSHDQPDTPKEPPEDAEDDDFSPAVDFGESSKDFVRQREKQVLARRQPYQPQQPQPPDTNGFDLASVLANMQSQQAVQNQSQNWQQPLYNQQSQPQAQPQQANLQSLDISKLLAVAQQMQQGQQPSQPSYQAPTVPPLSSSTPAIDPSIAALLASFNHQDTTQASGTSAHVAALPIGQGANPNPWPGVNAEPPREQAPKQKNKKSHQGKGKVPLGPDGLPLNYKTQVCQFWLDGRCMKGDACTYAHEKR</sequence>
<keyword evidence="2" id="KW-1185">Reference proteome</keyword>
<proteinExistence type="predicted"/>
<dbReference type="Proteomes" id="UP001172386">
    <property type="component" value="Unassembled WGS sequence"/>
</dbReference>
<dbReference type="EMBL" id="JAPDRQ010000040">
    <property type="protein sequence ID" value="KAJ9659393.1"/>
    <property type="molecule type" value="Genomic_DNA"/>
</dbReference>
<comment type="caution">
    <text evidence="1">The sequence shown here is derived from an EMBL/GenBank/DDBJ whole genome shotgun (WGS) entry which is preliminary data.</text>
</comment>